<feature type="coiled-coil region" evidence="1">
    <location>
        <begin position="187"/>
        <end position="214"/>
    </location>
</feature>
<protein>
    <submittedName>
        <fullName evidence="2">Uncharacterized protein</fullName>
    </submittedName>
</protein>
<comment type="caution">
    <text evidence="2">The sequence shown here is derived from an EMBL/GenBank/DDBJ whole genome shotgun (WGS) entry which is preliminary data.</text>
</comment>
<dbReference type="Proteomes" id="UP001140091">
    <property type="component" value="Unassembled WGS sequence"/>
</dbReference>
<dbReference type="EMBL" id="JANBPK010000720">
    <property type="protein sequence ID" value="KAJ2934350.1"/>
    <property type="molecule type" value="Genomic_DNA"/>
</dbReference>
<feature type="coiled-coil region" evidence="1">
    <location>
        <begin position="239"/>
        <end position="301"/>
    </location>
</feature>
<reference evidence="2" key="1">
    <citation type="submission" date="2022-06" db="EMBL/GenBank/DDBJ databases">
        <title>Genome Sequence of Candolleomyces eurysporus.</title>
        <authorList>
            <person name="Buettner E."/>
        </authorList>
    </citation>
    <scope>NUCLEOTIDE SEQUENCE</scope>
    <source>
        <strain evidence="2">VTCC 930004</strain>
    </source>
</reference>
<dbReference type="AlphaFoldDB" id="A0A9W8JGP9"/>
<gene>
    <name evidence="2" type="ORF">H1R20_g2791</name>
</gene>
<keyword evidence="1" id="KW-0175">Coiled coil</keyword>
<organism evidence="2 3">
    <name type="scientific">Candolleomyces eurysporus</name>
    <dbReference type="NCBI Taxonomy" id="2828524"/>
    <lineage>
        <taxon>Eukaryota</taxon>
        <taxon>Fungi</taxon>
        <taxon>Dikarya</taxon>
        <taxon>Basidiomycota</taxon>
        <taxon>Agaricomycotina</taxon>
        <taxon>Agaricomycetes</taxon>
        <taxon>Agaricomycetidae</taxon>
        <taxon>Agaricales</taxon>
        <taxon>Agaricineae</taxon>
        <taxon>Psathyrellaceae</taxon>
        <taxon>Candolleomyces</taxon>
    </lineage>
</organism>
<name>A0A9W8JGP9_9AGAR</name>
<keyword evidence="3" id="KW-1185">Reference proteome</keyword>
<evidence type="ECO:0000313" key="2">
    <source>
        <dbReference type="EMBL" id="KAJ2934350.1"/>
    </source>
</evidence>
<accession>A0A9W8JGP9</accession>
<proteinExistence type="predicted"/>
<evidence type="ECO:0000313" key="3">
    <source>
        <dbReference type="Proteomes" id="UP001140091"/>
    </source>
</evidence>
<feature type="non-terminal residue" evidence="2">
    <location>
        <position position="373"/>
    </location>
</feature>
<evidence type="ECO:0000256" key="1">
    <source>
        <dbReference type="SAM" id="Coils"/>
    </source>
</evidence>
<sequence>MTLIMASAANFKALMIAPAAIFSILAVCLAPGLALASTAARFLIQANQGHDMLDAMQSGTKHTQDKEEATIAGFQERLSGQEAELLLAATRNRVLSEENEKYQNSLLSTQKNVDALSEILSRAKSAVAQRDATIIQLKEQAVVLASMVGAQLPPTTTTQYRASTENEGYGTDYHFMQKAMATVSHGLWKAREMVAQHNAEIQRLEGRKTALESMVAELHPALEKNRVLTEENQKYRSDLFSKRNEVDTLSKELSEANETVTQLRATITTLEQQKTELDSEAAKLTDRNRVLTEETKKYETDLLLQQKFSDTLSKELSNAAEKGVQDRAAFIGLKTWNTELELEVAELTEGNRVLGRGEREVQSQAYFHGKGRE</sequence>